<reference evidence="2" key="2">
    <citation type="submission" date="2023-05" db="EMBL/GenBank/DDBJ databases">
        <authorList>
            <person name="Fouks B."/>
        </authorList>
    </citation>
    <scope>NUCLEOTIDE SEQUENCE</scope>
    <source>
        <strain evidence="2">Stay&amp;Tobe</strain>
        <tissue evidence="2">Testes</tissue>
    </source>
</reference>
<dbReference type="Proteomes" id="UP001233999">
    <property type="component" value="Unassembled WGS sequence"/>
</dbReference>
<feature type="non-terminal residue" evidence="2">
    <location>
        <position position="110"/>
    </location>
</feature>
<evidence type="ECO:0000256" key="1">
    <source>
        <dbReference type="SAM" id="Phobius"/>
    </source>
</evidence>
<evidence type="ECO:0000313" key="3">
    <source>
        <dbReference type="Proteomes" id="UP001233999"/>
    </source>
</evidence>
<protein>
    <submittedName>
        <fullName evidence="2">Uncharacterized protein</fullName>
    </submittedName>
</protein>
<feature type="non-terminal residue" evidence="2">
    <location>
        <position position="1"/>
    </location>
</feature>
<keyword evidence="1" id="KW-1133">Transmembrane helix</keyword>
<keyword evidence="3" id="KW-1185">Reference proteome</keyword>
<name>A0AAD8A3L7_DIPPU</name>
<feature type="transmembrane region" description="Helical" evidence="1">
    <location>
        <begin position="52"/>
        <end position="71"/>
    </location>
</feature>
<organism evidence="2 3">
    <name type="scientific">Diploptera punctata</name>
    <name type="common">Pacific beetle cockroach</name>
    <dbReference type="NCBI Taxonomy" id="6984"/>
    <lineage>
        <taxon>Eukaryota</taxon>
        <taxon>Metazoa</taxon>
        <taxon>Ecdysozoa</taxon>
        <taxon>Arthropoda</taxon>
        <taxon>Hexapoda</taxon>
        <taxon>Insecta</taxon>
        <taxon>Pterygota</taxon>
        <taxon>Neoptera</taxon>
        <taxon>Polyneoptera</taxon>
        <taxon>Dictyoptera</taxon>
        <taxon>Blattodea</taxon>
        <taxon>Blaberoidea</taxon>
        <taxon>Blaberidae</taxon>
        <taxon>Diplopterinae</taxon>
        <taxon>Diploptera</taxon>
    </lineage>
</organism>
<reference evidence="2" key="1">
    <citation type="journal article" date="2023" name="IScience">
        <title>Live-bearing cockroach genome reveals convergent evolutionary mechanisms linked to viviparity in insects and beyond.</title>
        <authorList>
            <person name="Fouks B."/>
            <person name="Harrison M.C."/>
            <person name="Mikhailova A.A."/>
            <person name="Marchal E."/>
            <person name="English S."/>
            <person name="Carruthers M."/>
            <person name="Jennings E.C."/>
            <person name="Chiamaka E.L."/>
            <person name="Frigard R.A."/>
            <person name="Pippel M."/>
            <person name="Attardo G.M."/>
            <person name="Benoit J.B."/>
            <person name="Bornberg-Bauer E."/>
            <person name="Tobe S.S."/>
        </authorList>
    </citation>
    <scope>NUCLEOTIDE SEQUENCE</scope>
    <source>
        <strain evidence="2">Stay&amp;Tobe</strain>
    </source>
</reference>
<sequence>IEPGSPEWKVGTVPTTPQRRTESCQQHVVFPMIGREPVFSTRDRTRTGIFNMVWPITMDGWIYIYIYIYIYHHHHEQIRFRPCGLLGILECQFWKSISCHSSQMIFPFLL</sequence>
<accession>A0AAD8A3L7</accession>
<evidence type="ECO:0000313" key="2">
    <source>
        <dbReference type="EMBL" id="KAJ9591753.1"/>
    </source>
</evidence>
<proteinExistence type="predicted"/>
<keyword evidence="1" id="KW-0472">Membrane</keyword>
<dbReference type="AlphaFoldDB" id="A0AAD8A3L7"/>
<keyword evidence="1" id="KW-0812">Transmembrane</keyword>
<gene>
    <name evidence="2" type="ORF">L9F63_001689</name>
</gene>
<dbReference type="EMBL" id="JASPKZ010003857">
    <property type="protein sequence ID" value="KAJ9591753.1"/>
    <property type="molecule type" value="Genomic_DNA"/>
</dbReference>
<comment type="caution">
    <text evidence="2">The sequence shown here is derived from an EMBL/GenBank/DDBJ whole genome shotgun (WGS) entry which is preliminary data.</text>
</comment>